<keyword evidence="2" id="KW-1185">Reference proteome</keyword>
<dbReference type="Proteomes" id="UP000653472">
    <property type="component" value="Unassembled WGS sequence"/>
</dbReference>
<comment type="caution">
    <text evidence="1">The sequence shown here is derived from an EMBL/GenBank/DDBJ whole genome shotgun (WGS) entry which is preliminary data.</text>
</comment>
<name>A0A969WG91_9GAMM</name>
<dbReference type="AlphaFoldDB" id="A0A969WG91"/>
<evidence type="ECO:0000313" key="1">
    <source>
        <dbReference type="EMBL" id="NKF24135.1"/>
    </source>
</evidence>
<organism evidence="1 2">
    <name type="scientific">Solimonas marina</name>
    <dbReference type="NCBI Taxonomy" id="2714601"/>
    <lineage>
        <taxon>Bacteria</taxon>
        <taxon>Pseudomonadati</taxon>
        <taxon>Pseudomonadota</taxon>
        <taxon>Gammaproteobacteria</taxon>
        <taxon>Nevskiales</taxon>
        <taxon>Nevskiaceae</taxon>
        <taxon>Solimonas</taxon>
    </lineage>
</organism>
<dbReference type="InterPro" id="IPR011101">
    <property type="entry name" value="DUF5131"/>
</dbReference>
<protein>
    <submittedName>
        <fullName evidence="1">DUF5131 family protein</fullName>
    </submittedName>
</protein>
<dbReference type="RefSeq" id="WP_168149464.1">
    <property type="nucleotide sequence ID" value="NZ_JAAVXB010000012.1"/>
</dbReference>
<dbReference type="Pfam" id="PF07505">
    <property type="entry name" value="DUF5131"/>
    <property type="match status" value="1"/>
</dbReference>
<reference evidence="1" key="1">
    <citation type="submission" date="2020-03" db="EMBL/GenBank/DDBJ databases">
        <title>Solimonas marina sp. nov., isolated from deep seawater of the Pacific Ocean.</title>
        <authorList>
            <person name="Liu X."/>
            <person name="Lai Q."/>
            <person name="Sun F."/>
            <person name="Gai Y."/>
            <person name="Li G."/>
            <person name="Shao Z."/>
        </authorList>
    </citation>
    <scope>NUCLEOTIDE SEQUENCE</scope>
    <source>
        <strain evidence="1">C16B3</strain>
    </source>
</reference>
<gene>
    <name evidence="1" type="ORF">G7Y82_17620</name>
</gene>
<evidence type="ECO:0000313" key="2">
    <source>
        <dbReference type="Proteomes" id="UP000653472"/>
    </source>
</evidence>
<proteinExistence type="predicted"/>
<accession>A0A969WG91</accession>
<dbReference type="EMBL" id="JAAVXB010000012">
    <property type="protein sequence ID" value="NKF24135.1"/>
    <property type="molecule type" value="Genomic_DNA"/>
</dbReference>
<sequence length="436" mass="49194">MSEEVSFRFIDLDAERRRSALLHEVLGGEKPWFPLMGCRPVSAGCEHCVGLKLQNDWLARNGRPASPTLLPPWVQTSELARVSGFSREDHVVVAPGSDLFDEGVSDDQRDQIIHAIESRPDVLFYWFTKHADRQRDYLLALAAYPHAPGEPLRPRWPLQNVRIGVSVEDAASYRERAPYLFETPAVFRILRFEPLLEPIDVEKIELWSGDLLWPLRGIVQAYGGTDADGERFWLPIDEPLTYTPRPDLIVIGGERAAVARPPHPMWIRQIEKIAKAWAVPVFFRGWGSLHPVLKPDRERDASLVIVSVDGLRRGKGLGSATNFLATQSGIGGDVCFTRPASDLDPALTQYPGGKLDARPEWFAPSQKQRITDVSSAARDLAKLHARERYRLLQSERMKQEQASVDDTQKVALGQRLREILTTPISELPERIRGRDE</sequence>